<reference evidence="2 3" key="1">
    <citation type="submission" date="2019-06" db="EMBL/GenBank/DDBJ databases">
        <title>Genome sequence of Janthinobacterium lividum UCD_MED1.</title>
        <authorList>
            <person name="De Leon M.E."/>
            <person name="Jospin G."/>
        </authorList>
    </citation>
    <scope>NUCLEOTIDE SEQUENCE [LARGE SCALE GENOMIC DNA]</scope>
    <source>
        <strain evidence="2 3">UCD_MED1</strain>
    </source>
</reference>
<evidence type="ECO:0000259" key="1">
    <source>
        <dbReference type="Pfam" id="PF18860"/>
    </source>
</evidence>
<dbReference type="Pfam" id="PF18860">
    <property type="entry name" value="AbiJ_NTD3"/>
    <property type="match status" value="1"/>
</dbReference>
<organism evidence="2 3">
    <name type="scientific">Janthinobacterium lividum</name>
    <dbReference type="NCBI Taxonomy" id="29581"/>
    <lineage>
        <taxon>Bacteria</taxon>
        <taxon>Pseudomonadati</taxon>
        <taxon>Pseudomonadota</taxon>
        <taxon>Betaproteobacteria</taxon>
        <taxon>Burkholderiales</taxon>
        <taxon>Oxalobacteraceae</taxon>
        <taxon>Janthinobacterium</taxon>
    </lineage>
</organism>
<protein>
    <recommendedName>
        <fullName evidence="1">AbiJ-NTD3 domain-containing protein</fullName>
    </recommendedName>
</protein>
<dbReference type="Proteomes" id="UP000305681">
    <property type="component" value="Unassembled WGS sequence"/>
</dbReference>
<dbReference type="AlphaFoldDB" id="A0A5C4NF94"/>
<proteinExistence type="predicted"/>
<dbReference type="EMBL" id="VDGE01000014">
    <property type="protein sequence ID" value="TNC72842.1"/>
    <property type="molecule type" value="Genomic_DNA"/>
</dbReference>
<gene>
    <name evidence="2" type="ORF">FHI69_24895</name>
</gene>
<feature type="domain" description="AbiJ-NTD3" evidence="1">
    <location>
        <begin position="94"/>
        <end position="259"/>
    </location>
</feature>
<dbReference type="InterPro" id="IPR041427">
    <property type="entry name" value="AbiJ-NTD3"/>
</dbReference>
<accession>A0A5C4NF94</accession>
<dbReference type="RefSeq" id="WP_139092370.1">
    <property type="nucleotide sequence ID" value="NZ_VDGE01000014.1"/>
</dbReference>
<sequence>MDIPALRDLLRPIVGDFKDHCTNTFIPERCIELGLPVPDDVGSKRDRWHAAFDALEDVDVPLFAQELVDREHLSPQVRNNVQDILWGDTPAVVIPKRHRREVARALQSLVLFHHWDSFAQLLKNVFVIYETVSWASLTGEPTGVLGEIFRHFVRNEEDADVEWLFDYLNAFDLSDNRFSVFLKGLTSAEVQRDIEHQMSIVTAMNVPLKACGVEMRHTDEHEGYPVFNLVALYTTLARPKNLIFASSTKPDIRFRDAVNNDIEIVSNANDCLFYDRPIGVEGLRWKDLQQWWADISMEKDQQAAKKTLYQRLLSCLPKSSPPQRLLFTSFYRAFGKGIPDLPALLPEVWLHWDPKTVSQRGVHALLNHRMDFLLLFPGGARVVIEVDGVQHYADDTCRADTRRYARLAAGDRELKLAGYEVYRFGGIELQSPESSIMVEQFFKALFSRHHIRVN</sequence>
<evidence type="ECO:0000313" key="2">
    <source>
        <dbReference type="EMBL" id="TNC72842.1"/>
    </source>
</evidence>
<comment type="caution">
    <text evidence="2">The sequence shown here is derived from an EMBL/GenBank/DDBJ whole genome shotgun (WGS) entry which is preliminary data.</text>
</comment>
<evidence type="ECO:0000313" key="3">
    <source>
        <dbReference type="Proteomes" id="UP000305681"/>
    </source>
</evidence>
<name>A0A5C4NF94_9BURK</name>